<dbReference type="PANTHER" id="PTHR22611:SF9">
    <property type="entry name" value="PROTEIN NAKED CUTICLE"/>
    <property type="match status" value="1"/>
</dbReference>
<evidence type="ECO:0000256" key="1">
    <source>
        <dbReference type="ARBA" id="ARBA00007081"/>
    </source>
</evidence>
<evidence type="ECO:0000256" key="4">
    <source>
        <dbReference type="ARBA" id="ARBA00022687"/>
    </source>
</evidence>
<name>A0ABM1SM46_LIMPO</name>
<proteinExistence type="inferred from homology"/>
<keyword evidence="3" id="KW-0963">Cytoplasm</keyword>
<dbReference type="InterPro" id="IPR040140">
    <property type="entry name" value="Nkd-like"/>
</dbReference>
<evidence type="ECO:0000256" key="6">
    <source>
        <dbReference type="ARBA" id="ARBA00023136"/>
    </source>
</evidence>
<protein>
    <recommendedName>
        <fullName evidence="7">Protein naked cuticle homolog</fullName>
    </recommendedName>
</protein>
<accession>A0ABM1SM46</accession>
<feature type="region of interest" description="Disordered" evidence="8">
    <location>
        <begin position="446"/>
        <end position="466"/>
    </location>
</feature>
<dbReference type="GeneID" id="106461900"/>
<evidence type="ECO:0000313" key="9">
    <source>
        <dbReference type="Proteomes" id="UP000694941"/>
    </source>
</evidence>
<keyword evidence="4 7" id="KW-0879">Wnt signaling pathway</keyword>
<comment type="subcellular location">
    <subcellularLocation>
        <location evidence="7">Cell membrane</location>
    </subcellularLocation>
    <subcellularLocation>
        <location evidence="7">Cytoplasm</location>
    </subcellularLocation>
</comment>
<reference evidence="10" key="1">
    <citation type="submission" date="2025-08" db="UniProtKB">
        <authorList>
            <consortium name="RefSeq"/>
        </authorList>
    </citation>
    <scope>IDENTIFICATION</scope>
    <source>
        <tissue evidence="10">Muscle</tissue>
    </source>
</reference>
<organism evidence="9 10">
    <name type="scientific">Limulus polyphemus</name>
    <name type="common">Atlantic horseshoe crab</name>
    <dbReference type="NCBI Taxonomy" id="6850"/>
    <lineage>
        <taxon>Eukaryota</taxon>
        <taxon>Metazoa</taxon>
        <taxon>Ecdysozoa</taxon>
        <taxon>Arthropoda</taxon>
        <taxon>Chelicerata</taxon>
        <taxon>Merostomata</taxon>
        <taxon>Xiphosura</taxon>
        <taxon>Limulidae</taxon>
        <taxon>Limulus</taxon>
    </lineage>
</organism>
<comment type="similarity">
    <text evidence="1 7">Belongs to the NKD family.</text>
</comment>
<gene>
    <name evidence="10" type="primary">LOC106461900</name>
</gene>
<evidence type="ECO:0000256" key="2">
    <source>
        <dbReference type="ARBA" id="ARBA00022475"/>
    </source>
</evidence>
<dbReference type="Proteomes" id="UP000694941">
    <property type="component" value="Unplaced"/>
</dbReference>
<evidence type="ECO:0000313" key="10">
    <source>
        <dbReference type="RefSeq" id="XP_022244702.1"/>
    </source>
</evidence>
<dbReference type="RefSeq" id="XP_022244702.1">
    <property type="nucleotide sequence ID" value="XM_022388994.1"/>
</dbReference>
<keyword evidence="5" id="KW-0479">Metal-binding</keyword>
<sequence>MGKVQSKHGECFLVNAPLNPLCQPDLDEDVSSLKTVNYVSRHKNSSLKLFQYQSDDAMQKQIGLKLDKANTLREVLPSGIASIKDKPNPSEQERREKEEKISRCTNDVSRDLSVEDLEKQEFCFTLYKFNGHKNITKDDTEGLVQSIHDALGNSIRLPPSGSRTVKVKLAVSPNSASSEEKDDVLHWKDKTKKKPVYVKKMGNALKQSSINLSCSSPEKESSKRKCHDVSSETANFLRSSSEVKPNICFLAAPKFKQGCWSNSLQRRRVSLETACLDCPDRHGKPYGEERQHKQHRRHRRCCRNHLSEICVHHDNYLNKNACEKLPHGCCDSFSYGMCDKNHLNRQAPSHQEDSDCVKKLGNYSHQKSKSYDANSTLKLSQNLVFSDQKDNLSNVNSDLCGLFPEKKFNWEQKITQKWPESFGMYDHSKSGGVNSPKIQIKTNSGVKATGSEPQVPPNHHHKHKHREYQKMQTMQQVADQLESTHLGVTSKENGSSNTQSVIQRYHHFHEHVHHHYYHYLPS</sequence>
<feature type="compositionally biased region" description="Basic and acidic residues" evidence="8">
    <location>
        <begin position="83"/>
        <end position="102"/>
    </location>
</feature>
<feature type="region of interest" description="Disordered" evidence="8">
    <location>
        <begin position="81"/>
        <end position="102"/>
    </location>
</feature>
<keyword evidence="2 7" id="KW-1003">Cell membrane</keyword>
<dbReference type="PANTHER" id="PTHR22611">
    <property type="entry name" value="PROTEIN NAKED CUTICLE"/>
    <property type="match status" value="1"/>
</dbReference>
<evidence type="ECO:0000256" key="5">
    <source>
        <dbReference type="ARBA" id="ARBA00022723"/>
    </source>
</evidence>
<evidence type="ECO:0000256" key="8">
    <source>
        <dbReference type="SAM" id="MobiDB-lite"/>
    </source>
</evidence>
<evidence type="ECO:0000256" key="3">
    <source>
        <dbReference type="ARBA" id="ARBA00022490"/>
    </source>
</evidence>
<evidence type="ECO:0000256" key="7">
    <source>
        <dbReference type="RuleBase" id="RU367060"/>
    </source>
</evidence>
<comment type="function">
    <text evidence="7">Cell autonomous antagonist of the canonical Wnt signaling pathway.</text>
</comment>
<keyword evidence="9" id="KW-1185">Reference proteome</keyword>
<keyword evidence="6" id="KW-0472">Membrane</keyword>